<name>A0A367ZJ33_9BACT</name>
<dbReference type="InterPro" id="IPR023404">
    <property type="entry name" value="rSAM_horseshoe"/>
</dbReference>
<dbReference type="SFLD" id="SFLDG01123">
    <property type="entry name" value="methyltransferase_(Class_B)"/>
    <property type="match status" value="1"/>
</dbReference>
<dbReference type="InterPro" id="IPR034466">
    <property type="entry name" value="Methyltransferase_Class_B"/>
</dbReference>
<evidence type="ECO:0000256" key="3">
    <source>
        <dbReference type="ARBA" id="ARBA00022679"/>
    </source>
</evidence>
<keyword evidence="5" id="KW-0479">Metal-binding</keyword>
<gene>
    <name evidence="10" type="ORF">OZSIB_1774</name>
</gene>
<dbReference type="InterPro" id="IPR006638">
    <property type="entry name" value="Elp3/MiaA/NifB-like_rSAM"/>
</dbReference>
<protein>
    <submittedName>
        <fullName evidence="10">BchE/P-methylase family protein</fullName>
    </submittedName>
</protein>
<comment type="caution">
    <text evidence="10">The sequence shown here is derived from an EMBL/GenBank/DDBJ whole genome shotgun (WGS) entry which is preliminary data.</text>
</comment>
<dbReference type="SFLD" id="SFLDS00029">
    <property type="entry name" value="Radical_SAM"/>
    <property type="match status" value="1"/>
</dbReference>
<dbReference type="InterPro" id="IPR058240">
    <property type="entry name" value="rSAM_sf"/>
</dbReference>
<evidence type="ECO:0000259" key="9">
    <source>
        <dbReference type="PROSITE" id="PS51918"/>
    </source>
</evidence>
<dbReference type="InterPro" id="IPR006158">
    <property type="entry name" value="Cobalamin-bd"/>
</dbReference>
<evidence type="ECO:0000256" key="1">
    <source>
        <dbReference type="ARBA" id="ARBA00001966"/>
    </source>
</evidence>
<keyword evidence="3" id="KW-0808">Transferase</keyword>
<evidence type="ECO:0000259" key="8">
    <source>
        <dbReference type="PROSITE" id="PS51332"/>
    </source>
</evidence>
<dbReference type="GO" id="GO:0032259">
    <property type="term" value="P:methylation"/>
    <property type="evidence" value="ECO:0007669"/>
    <property type="project" value="UniProtKB-KW"/>
</dbReference>
<dbReference type="GO" id="GO:0005829">
    <property type="term" value="C:cytosol"/>
    <property type="evidence" value="ECO:0007669"/>
    <property type="project" value="TreeGrafter"/>
</dbReference>
<evidence type="ECO:0000256" key="6">
    <source>
        <dbReference type="ARBA" id="ARBA00023004"/>
    </source>
</evidence>
<dbReference type="CDD" id="cd01335">
    <property type="entry name" value="Radical_SAM"/>
    <property type="match status" value="1"/>
</dbReference>
<evidence type="ECO:0000313" key="10">
    <source>
        <dbReference type="EMBL" id="RCK78125.1"/>
    </source>
</evidence>
<dbReference type="InterPro" id="IPR007197">
    <property type="entry name" value="rSAM"/>
</dbReference>
<organism evidence="10 11">
    <name type="scientific">Candidatus Ozemobacter sibiricus</name>
    <dbReference type="NCBI Taxonomy" id="2268124"/>
    <lineage>
        <taxon>Bacteria</taxon>
        <taxon>Candidatus Ozemobacteria</taxon>
        <taxon>Candidatus Ozemobacterales</taxon>
        <taxon>Candidatus Ozemobacteraceae</taxon>
        <taxon>Candidatus Ozemobacter</taxon>
    </lineage>
</organism>
<feature type="domain" description="B12-binding" evidence="8">
    <location>
        <begin position="1"/>
        <end position="131"/>
    </location>
</feature>
<sequence length="447" mass="50021">MKVTLIMPSIGRKPGQRYITTWQMEPLVLALLAGLTPSDWTPEIQDDRVEPLDYDRPTDLVAITVETYTARRAYQIAAEFRRRGVRVVMGGYHATLLPDEVRQHADAVVIGEAEPVWATVLADAKAGRLQPVYRSERTTDLAGLKVDRRVYAGKPYLPLTLVEFSRGCRHACSFCSITAFYKATHRFRPPAEVAVEVRAAGNKTVFLIDDNIAASEEAAFALCAAFKPLGVNWVSQISVDAAANPRLVKAMAEAGCMGVLIGFESLRPDTLVRLNKRCNGGPERYDAALALLRQHGICVYATLMFGMDGDDPASFREAMSFIRKHRFFLTAFNHVVPFPGTPLYARLQAEGRLVSPAWWLDPAFRFGQVAFHPRPMTAPQVAELCRRYRRKFYSWRSILHRGLDLQTNARSLAVFGLFLTQNYLGRREVEEKFGLPLGFVDPIVKGA</sequence>
<dbReference type="PROSITE" id="PS51918">
    <property type="entry name" value="RADICAL_SAM"/>
    <property type="match status" value="1"/>
</dbReference>
<evidence type="ECO:0000256" key="5">
    <source>
        <dbReference type="ARBA" id="ARBA00022723"/>
    </source>
</evidence>
<dbReference type="Gene3D" id="3.40.50.280">
    <property type="entry name" value="Cobalamin-binding domain"/>
    <property type="match status" value="1"/>
</dbReference>
<keyword evidence="4" id="KW-0949">S-adenosyl-L-methionine</keyword>
<dbReference type="Proteomes" id="UP000252355">
    <property type="component" value="Unassembled WGS sequence"/>
</dbReference>
<dbReference type="GO" id="GO:0031419">
    <property type="term" value="F:cobalamin binding"/>
    <property type="evidence" value="ECO:0007669"/>
    <property type="project" value="InterPro"/>
</dbReference>
<dbReference type="CDD" id="cd02068">
    <property type="entry name" value="radical_SAM_B12_BD"/>
    <property type="match status" value="1"/>
</dbReference>
<dbReference type="SFLD" id="SFLDG01082">
    <property type="entry name" value="B12-binding_domain_containing"/>
    <property type="match status" value="1"/>
</dbReference>
<dbReference type="AlphaFoldDB" id="A0A367ZJ33"/>
<evidence type="ECO:0000256" key="2">
    <source>
        <dbReference type="ARBA" id="ARBA00022603"/>
    </source>
</evidence>
<dbReference type="GO" id="GO:0046872">
    <property type="term" value="F:metal ion binding"/>
    <property type="evidence" value="ECO:0007669"/>
    <property type="project" value="UniProtKB-KW"/>
</dbReference>
<keyword evidence="7" id="KW-0411">Iron-sulfur</keyword>
<dbReference type="InterPro" id="IPR051198">
    <property type="entry name" value="BchE-like"/>
</dbReference>
<keyword evidence="2 10" id="KW-0489">Methyltransferase</keyword>
<keyword evidence="6" id="KW-0408">Iron</keyword>
<evidence type="ECO:0000256" key="7">
    <source>
        <dbReference type="ARBA" id="ARBA00023014"/>
    </source>
</evidence>
<dbReference type="GO" id="GO:0008168">
    <property type="term" value="F:methyltransferase activity"/>
    <property type="evidence" value="ECO:0007669"/>
    <property type="project" value="UniProtKB-KW"/>
</dbReference>
<comment type="cofactor">
    <cofactor evidence="1">
        <name>[4Fe-4S] cluster</name>
        <dbReference type="ChEBI" id="CHEBI:49883"/>
    </cofactor>
</comment>
<evidence type="ECO:0000313" key="11">
    <source>
        <dbReference type="Proteomes" id="UP000252355"/>
    </source>
</evidence>
<proteinExistence type="predicted"/>
<dbReference type="PROSITE" id="PS51332">
    <property type="entry name" value="B12_BINDING"/>
    <property type="match status" value="1"/>
</dbReference>
<dbReference type="SUPFAM" id="SSF102114">
    <property type="entry name" value="Radical SAM enzymes"/>
    <property type="match status" value="1"/>
</dbReference>
<accession>A0A367ZJ33</accession>
<dbReference type="PANTHER" id="PTHR43409:SF7">
    <property type="entry name" value="BLL1977 PROTEIN"/>
    <property type="match status" value="1"/>
</dbReference>
<dbReference type="GO" id="GO:0051539">
    <property type="term" value="F:4 iron, 4 sulfur cluster binding"/>
    <property type="evidence" value="ECO:0007669"/>
    <property type="project" value="UniProtKB-KW"/>
</dbReference>
<dbReference type="SMART" id="SM00729">
    <property type="entry name" value="Elp3"/>
    <property type="match status" value="1"/>
</dbReference>
<dbReference type="PANTHER" id="PTHR43409">
    <property type="entry name" value="ANAEROBIC MAGNESIUM-PROTOPORPHYRIN IX MONOMETHYL ESTER CYCLASE-RELATED"/>
    <property type="match status" value="1"/>
</dbReference>
<dbReference type="EMBL" id="QOQW01000027">
    <property type="protein sequence ID" value="RCK78125.1"/>
    <property type="molecule type" value="Genomic_DNA"/>
</dbReference>
<dbReference type="Gene3D" id="3.80.30.20">
    <property type="entry name" value="tm_1862 like domain"/>
    <property type="match status" value="1"/>
</dbReference>
<feature type="domain" description="Radical SAM core" evidence="9">
    <location>
        <begin position="154"/>
        <end position="379"/>
    </location>
</feature>
<evidence type="ECO:0000256" key="4">
    <source>
        <dbReference type="ARBA" id="ARBA00022691"/>
    </source>
</evidence>
<dbReference type="Pfam" id="PF04055">
    <property type="entry name" value="Radical_SAM"/>
    <property type="match status" value="1"/>
</dbReference>
<reference evidence="10 11" key="1">
    <citation type="submission" date="2018-05" db="EMBL/GenBank/DDBJ databases">
        <title>A metagenomic window into the 2 km-deep terrestrial subsurface aquifer revealed taxonomically and functionally diverse microbial community comprising novel uncultured bacterial lineages.</title>
        <authorList>
            <person name="Kadnikov V.V."/>
            <person name="Mardanov A.V."/>
            <person name="Beletsky A.V."/>
            <person name="Banks D."/>
            <person name="Pimenov N.V."/>
            <person name="Frank Y.A."/>
            <person name="Karnachuk O.V."/>
            <person name="Ravin N.V."/>
        </authorList>
    </citation>
    <scope>NUCLEOTIDE SEQUENCE [LARGE SCALE GENOMIC DNA]</scope>
    <source>
        <strain evidence="10">BY5</strain>
    </source>
</reference>